<dbReference type="Gene3D" id="3.40.630.10">
    <property type="entry name" value="Zn peptidases"/>
    <property type="match status" value="1"/>
</dbReference>
<dbReference type="InterPro" id="IPR003961">
    <property type="entry name" value="FN3_dom"/>
</dbReference>
<dbReference type="PROSITE" id="PS50853">
    <property type="entry name" value="FN3"/>
    <property type="match status" value="1"/>
</dbReference>
<dbReference type="CDD" id="cd00063">
    <property type="entry name" value="FN3"/>
    <property type="match status" value="1"/>
</dbReference>
<keyword evidence="10" id="KW-0732">Signal</keyword>
<dbReference type="InterPro" id="IPR007484">
    <property type="entry name" value="Peptidase_M28"/>
</dbReference>
<feature type="domain" description="Fibronectin type-III" evidence="11">
    <location>
        <begin position="425"/>
        <end position="511"/>
    </location>
</feature>
<proteinExistence type="evidence at transcript level"/>
<evidence type="ECO:0000259" key="11">
    <source>
        <dbReference type="PROSITE" id="PS50853"/>
    </source>
</evidence>
<evidence type="ECO:0000256" key="5">
    <source>
        <dbReference type="ARBA" id="ARBA00022670"/>
    </source>
</evidence>
<evidence type="ECO:0000256" key="2">
    <source>
        <dbReference type="ARBA" id="ARBA00004613"/>
    </source>
</evidence>
<protein>
    <recommendedName>
        <fullName evidence="10">Peptide hydrolase</fullName>
        <ecNumber evidence="10">3.4.-.-</ecNumber>
    </recommendedName>
</protein>
<feature type="signal peptide" evidence="10">
    <location>
        <begin position="1"/>
        <end position="19"/>
    </location>
</feature>
<dbReference type="GO" id="GO:0005576">
    <property type="term" value="C:extracellular region"/>
    <property type="evidence" value="ECO:0007669"/>
    <property type="project" value="UniProtKB-SubCell"/>
</dbReference>
<dbReference type="PANTHER" id="PTHR12147:SF26">
    <property type="entry name" value="PEPTIDASE M28 DOMAIN-CONTAINING PROTEIN"/>
    <property type="match status" value="1"/>
</dbReference>
<sequence>MHFLISSLLAGLFIVVCNAFVVSQPRVLSCSRGLNDPFHDSLFNCPAASWPQVKLGSPNKPQEPSKDLQRILSQISPKRIEATVRKLVSFGTRHTLSTQTNSTYGIGAARNWIESEFQRYANASDGRLSVKVIGYEQQPDGNRILFPVRISDVVATLKGETEPERVYVVSGHYDSIPSSPIDYKTDAPGANDDNPGLWKLTKDPFSASGVAISLELARVMSQPNFPRPRATIVFAAVAGEEQGLYGANFLAQTYRNSSTNVEGMFTNDIVGSSTADDGTKEPHVIRLFAQGIPPLNVEDAKMRERRLMIGGDNDTPARQLARFVKETAENKYTDMQISVIYRLDRYLRGGDHRPFLEAGFPAARFTEPNENFAHQHQNVRIDKDPKTGKNIQYGDLPEFCDFDFISRVGKVNAAALWSLAMSPGMPRNVRVITSGLTNDSKFTWEPPAGENAGIDGYEIVWRSTIAPFWTNVFDVGMVQEATLDLSKDNVIFGIRARGKNGERGVAVLPFP</sequence>
<evidence type="ECO:0000256" key="1">
    <source>
        <dbReference type="ARBA" id="ARBA00001947"/>
    </source>
</evidence>
<keyword evidence="8 10" id="KW-0862">Zinc</keyword>
<evidence type="ECO:0000256" key="3">
    <source>
        <dbReference type="ARBA" id="ARBA00005634"/>
    </source>
</evidence>
<evidence type="ECO:0000256" key="7">
    <source>
        <dbReference type="ARBA" id="ARBA00022801"/>
    </source>
</evidence>
<dbReference type="PANTHER" id="PTHR12147">
    <property type="entry name" value="METALLOPEPTIDASE M28 FAMILY MEMBER"/>
    <property type="match status" value="1"/>
</dbReference>
<dbReference type="EC" id="3.4.-.-" evidence="10"/>
<evidence type="ECO:0000256" key="8">
    <source>
        <dbReference type="ARBA" id="ARBA00022833"/>
    </source>
</evidence>
<evidence type="ECO:0000256" key="9">
    <source>
        <dbReference type="ARBA" id="ARBA00023049"/>
    </source>
</evidence>
<dbReference type="GO" id="GO:0046872">
    <property type="term" value="F:metal ion binding"/>
    <property type="evidence" value="ECO:0007669"/>
    <property type="project" value="UniProtKB-KW"/>
</dbReference>
<dbReference type="GO" id="GO:0006508">
    <property type="term" value="P:proteolysis"/>
    <property type="evidence" value="ECO:0007669"/>
    <property type="project" value="UniProtKB-KW"/>
</dbReference>
<dbReference type="GO" id="GO:0008235">
    <property type="term" value="F:metalloexopeptidase activity"/>
    <property type="evidence" value="ECO:0007669"/>
    <property type="project" value="InterPro"/>
</dbReference>
<dbReference type="AlphaFoldDB" id="A0A0B4VLY8"/>
<feature type="chain" id="PRO_5005110475" description="Peptide hydrolase" evidence="10">
    <location>
        <begin position="20"/>
        <end position="511"/>
    </location>
</feature>
<comment type="subcellular location">
    <subcellularLocation>
        <location evidence="2">Secreted</location>
    </subcellularLocation>
</comment>
<organism evidence="12">
    <name type="scientific">Onygena corvina</name>
    <dbReference type="NCBI Taxonomy" id="180788"/>
    <lineage>
        <taxon>Eukaryota</taxon>
        <taxon>Fungi</taxon>
        <taxon>Dikarya</taxon>
        <taxon>Ascomycota</taxon>
        <taxon>Pezizomycotina</taxon>
        <taxon>Eurotiomycetes</taxon>
        <taxon>Eurotiomycetidae</taxon>
        <taxon>Onygenales</taxon>
        <taxon>Onygenaceae</taxon>
        <taxon>Onygena</taxon>
    </lineage>
</organism>
<name>A0A0B4VLY8_9EURO</name>
<evidence type="ECO:0000313" key="12">
    <source>
        <dbReference type="EMBL" id="AJD23170.1"/>
    </source>
</evidence>
<keyword evidence="7 10" id="KW-0378">Hydrolase</keyword>
<comment type="cofactor">
    <cofactor evidence="1">
        <name>Zn(2+)</name>
        <dbReference type="ChEBI" id="CHEBI:29105"/>
    </cofactor>
</comment>
<accession>A0A0B4VLY8</accession>
<keyword evidence="9" id="KW-0482">Metalloprotease</keyword>
<evidence type="ECO:0000256" key="6">
    <source>
        <dbReference type="ARBA" id="ARBA00022723"/>
    </source>
</evidence>
<evidence type="ECO:0000256" key="4">
    <source>
        <dbReference type="ARBA" id="ARBA00022525"/>
    </source>
</evidence>
<dbReference type="SUPFAM" id="SSF49265">
    <property type="entry name" value="Fibronectin type III"/>
    <property type="match status" value="1"/>
</dbReference>
<evidence type="ECO:0000256" key="10">
    <source>
        <dbReference type="RuleBase" id="RU361240"/>
    </source>
</evidence>
<keyword evidence="4" id="KW-0964">Secreted</keyword>
<reference evidence="12" key="1">
    <citation type="journal article" date="2015" name="Appl. Microbiol. Biotechnol.">
        <title>Genome and secretome analyses provide insights into keratin decomposition by novel proteases from the non-pathogenic fungus Onygena corvina.</title>
        <authorList>
            <person name="Huang Y."/>
            <person name="Busk P.K."/>
            <person name="Herbst F.A."/>
            <person name="Lange L."/>
        </authorList>
    </citation>
    <scope>NUCLEOTIDE SEQUENCE</scope>
    <source>
        <strain evidence="12">CBS 281.48</strain>
    </source>
</reference>
<keyword evidence="6 10" id="KW-0479">Metal-binding</keyword>
<dbReference type="CDD" id="cd05642">
    <property type="entry name" value="M28_like"/>
    <property type="match status" value="1"/>
</dbReference>
<dbReference type="InterPro" id="IPR036116">
    <property type="entry name" value="FN3_sf"/>
</dbReference>
<dbReference type="SUPFAM" id="SSF53187">
    <property type="entry name" value="Zn-dependent exopeptidases"/>
    <property type="match status" value="1"/>
</dbReference>
<keyword evidence="5 10" id="KW-0645">Protease</keyword>
<comment type="similarity">
    <text evidence="3">Belongs to the peptidase M28 family. M28B subfamily.</text>
</comment>
<dbReference type="EMBL" id="KP290843">
    <property type="protein sequence ID" value="AJD23170.1"/>
    <property type="molecule type" value="mRNA"/>
</dbReference>
<dbReference type="Pfam" id="PF04389">
    <property type="entry name" value="Peptidase_M28"/>
    <property type="match status" value="1"/>
</dbReference>
<dbReference type="InterPro" id="IPR045175">
    <property type="entry name" value="M28_fam"/>
</dbReference>